<dbReference type="KEGG" id="ffu:CLAFUR5_10761"/>
<dbReference type="RefSeq" id="XP_047764606.1">
    <property type="nucleotide sequence ID" value="XM_047909909.1"/>
</dbReference>
<dbReference type="Pfam" id="PF00646">
    <property type="entry name" value="F-box"/>
    <property type="match status" value="1"/>
</dbReference>
<feature type="region of interest" description="Disordered" evidence="1">
    <location>
        <begin position="13"/>
        <end position="46"/>
    </location>
</feature>
<dbReference type="GeneID" id="71990639"/>
<dbReference type="Proteomes" id="UP000756132">
    <property type="component" value="Chromosome 7"/>
</dbReference>
<proteinExistence type="predicted"/>
<evidence type="ECO:0000313" key="4">
    <source>
        <dbReference type="Proteomes" id="UP000756132"/>
    </source>
</evidence>
<keyword evidence="4" id="KW-1185">Reference proteome</keyword>
<feature type="domain" description="F-box" evidence="2">
    <location>
        <begin position="63"/>
        <end position="97"/>
    </location>
</feature>
<sequence length="108" mass="11699">MLNGCASAMRKQLHTTPGHLISPSVRTTLTPPTAPPESVARAASSLSSDPMLSAAERVSAIIELAESILIDVDTQDLFVLQRVSRTFRHIITGSKLLLQKCYLLDDPD</sequence>
<evidence type="ECO:0000259" key="2">
    <source>
        <dbReference type="Pfam" id="PF00646"/>
    </source>
</evidence>
<reference evidence="3" key="1">
    <citation type="submission" date="2021-12" db="EMBL/GenBank/DDBJ databases">
        <authorList>
            <person name="Zaccaron A."/>
            <person name="Stergiopoulos I."/>
        </authorList>
    </citation>
    <scope>NUCLEOTIDE SEQUENCE</scope>
    <source>
        <strain evidence="3">Race5_Kim</strain>
    </source>
</reference>
<dbReference type="InterPro" id="IPR036047">
    <property type="entry name" value="F-box-like_dom_sf"/>
</dbReference>
<gene>
    <name evidence="3" type="ORF">CLAFUR5_10761</name>
</gene>
<name>A0A9Q8PD47_PASFU</name>
<reference evidence="3" key="2">
    <citation type="journal article" date="2022" name="Microb. Genom.">
        <title>A chromosome-scale genome assembly of the tomato pathogen Cladosporium fulvum reveals a compartmentalized genome architecture and the presence of a dispensable chromosome.</title>
        <authorList>
            <person name="Zaccaron A.Z."/>
            <person name="Chen L.H."/>
            <person name="Samaras A."/>
            <person name="Stergiopoulos I."/>
        </authorList>
    </citation>
    <scope>NUCLEOTIDE SEQUENCE</scope>
    <source>
        <strain evidence="3">Race5_Kim</strain>
    </source>
</reference>
<dbReference type="SUPFAM" id="SSF81383">
    <property type="entry name" value="F-box domain"/>
    <property type="match status" value="1"/>
</dbReference>
<evidence type="ECO:0000313" key="3">
    <source>
        <dbReference type="EMBL" id="UJO20240.1"/>
    </source>
</evidence>
<protein>
    <recommendedName>
        <fullName evidence="2">F-box domain-containing protein</fullName>
    </recommendedName>
</protein>
<dbReference type="AlphaFoldDB" id="A0A9Q8PD47"/>
<accession>A0A9Q8PD47</accession>
<dbReference type="OrthoDB" id="3640679at2759"/>
<dbReference type="InterPro" id="IPR001810">
    <property type="entry name" value="F-box_dom"/>
</dbReference>
<evidence type="ECO:0000256" key="1">
    <source>
        <dbReference type="SAM" id="MobiDB-lite"/>
    </source>
</evidence>
<organism evidence="3 4">
    <name type="scientific">Passalora fulva</name>
    <name type="common">Tomato leaf mold</name>
    <name type="synonym">Cladosporium fulvum</name>
    <dbReference type="NCBI Taxonomy" id="5499"/>
    <lineage>
        <taxon>Eukaryota</taxon>
        <taxon>Fungi</taxon>
        <taxon>Dikarya</taxon>
        <taxon>Ascomycota</taxon>
        <taxon>Pezizomycotina</taxon>
        <taxon>Dothideomycetes</taxon>
        <taxon>Dothideomycetidae</taxon>
        <taxon>Mycosphaerellales</taxon>
        <taxon>Mycosphaerellaceae</taxon>
        <taxon>Fulvia</taxon>
    </lineage>
</organism>
<dbReference type="EMBL" id="CP090169">
    <property type="protein sequence ID" value="UJO20240.1"/>
    <property type="molecule type" value="Genomic_DNA"/>
</dbReference>